<reference evidence="2 3" key="1">
    <citation type="submission" date="2022-01" db="EMBL/GenBank/DDBJ databases">
        <title>Novel bile acid biosynthetic pathways are enriched in the microbiome of centenarians.</title>
        <authorList>
            <person name="Sato Y."/>
            <person name="Atarashi K."/>
            <person name="Plichta R.D."/>
            <person name="Arai Y."/>
            <person name="Sasajima S."/>
            <person name="Kearney M.S."/>
            <person name="Suda W."/>
            <person name="Takeshita K."/>
            <person name="Sasaki T."/>
            <person name="Okamoto S."/>
            <person name="Skelly N.A."/>
            <person name="Okamura Y."/>
            <person name="Vlamakis H."/>
            <person name="Li Y."/>
            <person name="Tanoue T."/>
            <person name="Takei H."/>
            <person name="Nittono H."/>
            <person name="Narushima S."/>
            <person name="Irie J."/>
            <person name="Itoh H."/>
            <person name="Moriya K."/>
            <person name="Sugiura Y."/>
            <person name="Suematsu M."/>
            <person name="Moritoki N."/>
            <person name="Shibata S."/>
            <person name="Littman R.D."/>
            <person name="Fischbach A.M."/>
            <person name="Uwamino Y."/>
            <person name="Inoue T."/>
            <person name="Honda A."/>
            <person name="Hattori M."/>
            <person name="Murai T."/>
            <person name="Xavier J.R."/>
            <person name="Hirose N."/>
            <person name="Honda K."/>
        </authorList>
    </citation>
    <scope>NUCLEOTIDE SEQUENCE [LARGE SCALE GENOMIC DNA]</scope>
    <source>
        <strain evidence="2 3">CE91-St30</strain>
    </source>
</reference>
<protein>
    <submittedName>
        <fullName evidence="2">Uncharacterized protein</fullName>
    </submittedName>
</protein>
<accession>A0ABM7WGG6</accession>
<evidence type="ECO:0000313" key="3">
    <source>
        <dbReference type="Proteomes" id="UP001320544"/>
    </source>
</evidence>
<evidence type="ECO:0000313" key="2">
    <source>
        <dbReference type="EMBL" id="BDE95318.1"/>
    </source>
</evidence>
<feature type="coiled-coil region" evidence="1">
    <location>
        <begin position="21"/>
        <end position="75"/>
    </location>
</feature>
<keyword evidence="1" id="KW-0175">Coiled coil</keyword>
<sequence length="78" mass="8499">MTKAGLADAEKMLAMDDDVERRRAAEELERMEESIKFEAEASVESADAVCDEAASVEAAETAAKAEELREATEQEFGD</sequence>
<keyword evidence="3" id="KW-1185">Reference proteome</keyword>
<dbReference type="RefSeq" id="WP_244411729.1">
    <property type="nucleotide sequence ID" value="NZ_AP025564.1"/>
</dbReference>
<proteinExistence type="predicted"/>
<dbReference type="EMBL" id="AP025564">
    <property type="protein sequence ID" value="BDE95318.1"/>
    <property type="molecule type" value="Genomic_DNA"/>
</dbReference>
<evidence type="ECO:0000256" key="1">
    <source>
        <dbReference type="SAM" id="Coils"/>
    </source>
</evidence>
<name>A0ABM7WGG6_9ACTN</name>
<gene>
    <name evidence="2" type="ORF">CE91St30_06510</name>
</gene>
<dbReference type="Proteomes" id="UP001320544">
    <property type="component" value="Chromosome"/>
</dbReference>
<organism evidence="2 3">
    <name type="scientific">Raoultibacter timonensis</name>
    <dbReference type="NCBI Taxonomy" id="1907662"/>
    <lineage>
        <taxon>Bacteria</taxon>
        <taxon>Bacillati</taxon>
        <taxon>Actinomycetota</taxon>
        <taxon>Coriobacteriia</taxon>
        <taxon>Eggerthellales</taxon>
        <taxon>Eggerthellaceae</taxon>
        <taxon>Raoultibacter</taxon>
    </lineage>
</organism>